<evidence type="ECO:0000313" key="2">
    <source>
        <dbReference type="Proteomes" id="UP001163878"/>
    </source>
</evidence>
<sequence>MDHVTHCLKTVLGSSLGLEVDFVTPELTTASHNPAMAALRPLAEASLARAHAHEEAERYARQF</sequence>
<dbReference type="RefSeq" id="WP_264247846.1">
    <property type="nucleotide sequence ID" value="NZ_CP107567.1"/>
</dbReference>
<proteinExistence type="predicted"/>
<name>A0ABY6IGF2_STRPE</name>
<organism evidence="1 2">
    <name type="scientific">Streptomyces peucetius</name>
    <dbReference type="NCBI Taxonomy" id="1950"/>
    <lineage>
        <taxon>Bacteria</taxon>
        <taxon>Bacillati</taxon>
        <taxon>Actinomycetota</taxon>
        <taxon>Actinomycetes</taxon>
        <taxon>Kitasatosporales</taxon>
        <taxon>Streptomycetaceae</taxon>
        <taxon>Streptomyces</taxon>
    </lineage>
</organism>
<protein>
    <submittedName>
        <fullName evidence="1">Uncharacterized protein</fullName>
    </submittedName>
</protein>
<accession>A0ABY6IGF2</accession>
<keyword evidence="2" id="KW-1185">Reference proteome</keyword>
<gene>
    <name evidence="1" type="ORF">OGH68_28365</name>
</gene>
<dbReference type="EMBL" id="CP107567">
    <property type="protein sequence ID" value="UYQ64987.1"/>
    <property type="molecule type" value="Genomic_DNA"/>
</dbReference>
<reference evidence="1" key="1">
    <citation type="submission" date="2022-10" db="EMBL/GenBank/DDBJ databases">
        <title>Cytochrome P450 Catalyzes Benzene Ring Formation in the Biosynthesis of Trialkyl-Substituted Aromatic Polyketides.</title>
        <authorList>
            <person name="Zhao E."/>
            <person name="Ge H."/>
        </authorList>
    </citation>
    <scope>NUCLEOTIDE SEQUENCE</scope>
    <source>
        <strain evidence="1">NA0869</strain>
    </source>
</reference>
<dbReference type="Proteomes" id="UP001163878">
    <property type="component" value="Chromosome"/>
</dbReference>
<evidence type="ECO:0000313" key="1">
    <source>
        <dbReference type="EMBL" id="UYQ64987.1"/>
    </source>
</evidence>